<accession>A0AAV5DSD5</accession>
<sequence length="170" mass="17987">MAKKSKAAGAAAPEEMDVSSPQGSAHGSEGSGEKEGSFLLGQPTWEDAGGGGGEKLEEKMASGEMAEGEAAKSNEPTKKTKSKKKDRKKSTVVSPTAPREPKPEMDDSDDPDFWVPPVGSRTGGGDDDDDMVDKDDAESRELASRTKRMTLEAVGPSSFASRKKKPKKDE</sequence>
<comment type="caution">
    <text evidence="2">The sequence shown here is derived from an EMBL/GenBank/DDBJ whole genome shotgun (WGS) entry which is preliminary data.</text>
</comment>
<dbReference type="EMBL" id="BQKI01000059">
    <property type="protein sequence ID" value="GJN13276.1"/>
    <property type="molecule type" value="Genomic_DNA"/>
</dbReference>
<dbReference type="Proteomes" id="UP001054889">
    <property type="component" value="Unassembled WGS sequence"/>
</dbReference>
<name>A0AAV5DSD5_ELECO</name>
<reference evidence="2" key="2">
    <citation type="submission" date="2021-12" db="EMBL/GenBank/DDBJ databases">
        <title>Resequencing data analysis of finger millet.</title>
        <authorList>
            <person name="Hatakeyama M."/>
            <person name="Aluri S."/>
            <person name="Balachadran M.T."/>
            <person name="Sivarajan S.R."/>
            <person name="Poveda L."/>
            <person name="Shimizu-Inatsugi R."/>
            <person name="Schlapbach R."/>
            <person name="Sreeman S.M."/>
            <person name="Shimizu K.K."/>
        </authorList>
    </citation>
    <scope>NUCLEOTIDE SEQUENCE</scope>
</reference>
<evidence type="ECO:0000256" key="1">
    <source>
        <dbReference type="SAM" id="MobiDB-lite"/>
    </source>
</evidence>
<gene>
    <name evidence="2" type="primary">ga31629</name>
    <name evidence="2" type="ORF">PR202_ga31629</name>
</gene>
<feature type="compositionally biased region" description="Acidic residues" evidence="1">
    <location>
        <begin position="125"/>
        <end position="136"/>
    </location>
</feature>
<protein>
    <submittedName>
        <fullName evidence="2">Uncharacterized protein</fullName>
    </submittedName>
</protein>
<proteinExistence type="predicted"/>
<dbReference type="AlphaFoldDB" id="A0AAV5DSD5"/>
<dbReference type="PANTHER" id="PTHR47854:SF1">
    <property type="entry name" value="SURFEIT LOCUS PROTEIN 2 (SURF2)"/>
    <property type="match status" value="1"/>
</dbReference>
<feature type="region of interest" description="Disordered" evidence="1">
    <location>
        <begin position="1"/>
        <end position="170"/>
    </location>
</feature>
<reference evidence="2" key="1">
    <citation type="journal article" date="2018" name="DNA Res.">
        <title>Multiple hybrid de novo genome assembly of finger millet, an orphan allotetraploid crop.</title>
        <authorList>
            <person name="Hatakeyama M."/>
            <person name="Aluri S."/>
            <person name="Balachadran M.T."/>
            <person name="Sivarajan S.R."/>
            <person name="Patrignani A."/>
            <person name="Gruter S."/>
            <person name="Poveda L."/>
            <person name="Shimizu-Inatsugi R."/>
            <person name="Baeten J."/>
            <person name="Francoijs K.J."/>
            <person name="Nataraja K.N."/>
            <person name="Reddy Y.A.N."/>
            <person name="Phadnis S."/>
            <person name="Ravikumar R.L."/>
            <person name="Schlapbach R."/>
            <person name="Sreeman S.M."/>
            <person name="Shimizu K.K."/>
        </authorList>
    </citation>
    <scope>NUCLEOTIDE SEQUENCE</scope>
</reference>
<evidence type="ECO:0000313" key="3">
    <source>
        <dbReference type="Proteomes" id="UP001054889"/>
    </source>
</evidence>
<keyword evidence="3" id="KW-1185">Reference proteome</keyword>
<evidence type="ECO:0000313" key="2">
    <source>
        <dbReference type="EMBL" id="GJN13276.1"/>
    </source>
</evidence>
<dbReference type="PANTHER" id="PTHR47854">
    <property type="entry name" value="SURFEIT LOCUS PROTEIN 2 (SURF2)"/>
    <property type="match status" value="1"/>
</dbReference>
<feature type="compositionally biased region" description="Basic residues" evidence="1">
    <location>
        <begin position="79"/>
        <end position="90"/>
    </location>
</feature>
<organism evidence="2 3">
    <name type="scientific">Eleusine coracana subsp. coracana</name>
    <dbReference type="NCBI Taxonomy" id="191504"/>
    <lineage>
        <taxon>Eukaryota</taxon>
        <taxon>Viridiplantae</taxon>
        <taxon>Streptophyta</taxon>
        <taxon>Embryophyta</taxon>
        <taxon>Tracheophyta</taxon>
        <taxon>Spermatophyta</taxon>
        <taxon>Magnoliopsida</taxon>
        <taxon>Liliopsida</taxon>
        <taxon>Poales</taxon>
        <taxon>Poaceae</taxon>
        <taxon>PACMAD clade</taxon>
        <taxon>Chloridoideae</taxon>
        <taxon>Cynodonteae</taxon>
        <taxon>Eleusininae</taxon>
        <taxon>Eleusine</taxon>
    </lineage>
</organism>
<feature type="compositionally biased region" description="Basic and acidic residues" evidence="1">
    <location>
        <begin position="69"/>
        <end position="78"/>
    </location>
</feature>
<feature type="compositionally biased region" description="Basic residues" evidence="1">
    <location>
        <begin position="161"/>
        <end position="170"/>
    </location>
</feature>